<keyword evidence="1" id="KW-0732">Signal</keyword>
<dbReference type="RefSeq" id="WP_271278499.1">
    <property type="nucleotide sequence ID" value="NZ_BAABFD010000008.1"/>
</dbReference>
<proteinExistence type="predicted"/>
<name>A0ABT4T4W1_9ACTN</name>
<feature type="signal peptide" evidence="1">
    <location>
        <begin position="1"/>
        <end position="25"/>
    </location>
</feature>
<organism evidence="2 3">
    <name type="scientific">Nonomuraea ferruginea</name>
    <dbReference type="NCBI Taxonomy" id="46174"/>
    <lineage>
        <taxon>Bacteria</taxon>
        <taxon>Bacillati</taxon>
        <taxon>Actinomycetota</taxon>
        <taxon>Actinomycetes</taxon>
        <taxon>Streptosporangiales</taxon>
        <taxon>Streptosporangiaceae</taxon>
        <taxon>Nonomuraea</taxon>
    </lineage>
</organism>
<protein>
    <recommendedName>
        <fullName evidence="4">Outer membrane lipoprotein-sorting protein</fullName>
    </recommendedName>
</protein>
<dbReference type="EMBL" id="JAPNUD010000101">
    <property type="protein sequence ID" value="MDA0644551.1"/>
    <property type="molecule type" value="Genomic_DNA"/>
</dbReference>
<evidence type="ECO:0008006" key="4">
    <source>
        <dbReference type="Google" id="ProtNLM"/>
    </source>
</evidence>
<dbReference type="Proteomes" id="UP001212498">
    <property type="component" value="Unassembled WGS sequence"/>
</dbReference>
<keyword evidence="3" id="KW-1185">Reference proteome</keyword>
<comment type="caution">
    <text evidence="2">The sequence shown here is derived from an EMBL/GenBank/DDBJ whole genome shotgun (WGS) entry which is preliminary data.</text>
</comment>
<accession>A0ABT4T4W1</accession>
<evidence type="ECO:0000313" key="2">
    <source>
        <dbReference type="EMBL" id="MDA0644551.1"/>
    </source>
</evidence>
<gene>
    <name evidence="2" type="ORF">OUY24_28310</name>
</gene>
<reference evidence="2 3" key="1">
    <citation type="submission" date="2022-11" db="EMBL/GenBank/DDBJ databases">
        <title>Nonomuraea corallina sp. nov., a new species of the genus Nonomuraea isolated from sea side sediment in Thai sea.</title>
        <authorList>
            <person name="Ngamcharungchit C."/>
            <person name="Matsumoto A."/>
            <person name="Suriyachadkun C."/>
            <person name="Panbangred W."/>
            <person name="Inahashi Y."/>
            <person name="Intra B."/>
        </authorList>
    </citation>
    <scope>NUCLEOTIDE SEQUENCE [LARGE SCALE GENOMIC DNA]</scope>
    <source>
        <strain evidence="2 3">DSM 43553</strain>
    </source>
</reference>
<sequence length="274" mass="30356">MSMGRWAIGLALVLTASIPVIGPHAGAVTRPDPVAALKRQLDGHGGVRASSVYRGVWGPKKDHVTSRSRSAYEFGGGGIVALDFRPSKPSAGGASRAVVFPGRSYGWYPDRPAYLPEGKSWILDTEKNELYLECGKIRLSDPATLRHVLSTTTAKRPAGVYDGTRTTLHEGSTTIGKLYKLNPRLWVGDFEKPTGRYASYTKLPVKWRLWLGPDQLVRRCQTRYDEPEYPWNVEDRSLTTADVRFSGWGDAIHIEPPPAEEVATRDELVFPDHD</sequence>
<evidence type="ECO:0000256" key="1">
    <source>
        <dbReference type="SAM" id="SignalP"/>
    </source>
</evidence>
<feature type="chain" id="PRO_5047372844" description="Outer membrane lipoprotein-sorting protein" evidence="1">
    <location>
        <begin position="26"/>
        <end position="274"/>
    </location>
</feature>
<evidence type="ECO:0000313" key="3">
    <source>
        <dbReference type="Proteomes" id="UP001212498"/>
    </source>
</evidence>